<dbReference type="SUPFAM" id="SSF53850">
    <property type="entry name" value="Periplasmic binding protein-like II"/>
    <property type="match status" value="1"/>
</dbReference>
<evidence type="ECO:0000256" key="6">
    <source>
        <dbReference type="ARBA" id="ARBA00067332"/>
    </source>
</evidence>
<name>A0A561R8G1_9HYPH</name>
<reference evidence="9 10" key="1">
    <citation type="submission" date="2019-06" db="EMBL/GenBank/DDBJ databases">
        <title>Sorghum-associated microbial communities from plants grown in Nebraska, USA.</title>
        <authorList>
            <person name="Schachtman D."/>
        </authorList>
    </citation>
    <scope>NUCLEOTIDE SEQUENCE [LARGE SCALE GENOMIC DNA]</scope>
    <source>
        <strain evidence="9 10">1225</strain>
    </source>
</reference>
<evidence type="ECO:0000313" key="10">
    <source>
        <dbReference type="Proteomes" id="UP000320653"/>
    </source>
</evidence>
<dbReference type="GO" id="GO:0003700">
    <property type="term" value="F:DNA-binding transcription factor activity"/>
    <property type="evidence" value="ECO:0007669"/>
    <property type="project" value="InterPro"/>
</dbReference>
<dbReference type="GO" id="GO:0043565">
    <property type="term" value="F:sequence-specific DNA binding"/>
    <property type="evidence" value="ECO:0007669"/>
    <property type="project" value="TreeGrafter"/>
</dbReference>
<dbReference type="FunFam" id="1.10.10.10:FF:000001">
    <property type="entry name" value="LysR family transcriptional regulator"/>
    <property type="match status" value="1"/>
</dbReference>
<dbReference type="Pfam" id="PF00126">
    <property type="entry name" value="HTH_1"/>
    <property type="match status" value="1"/>
</dbReference>
<dbReference type="Gene3D" id="3.40.190.290">
    <property type="match status" value="1"/>
</dbReference>
<feature type="domain" description="HTH lysR-type" evidence="8">
    <location>
        <begin position="1"/>
        <end position="59"/>
    </location>
</feature>
<dbReference type="PROSITE" id="PS50931">
    <property type="entry name" value="HTH_LYSR"/>
    <property type="match status" value="1"/>
</dbReference>
<dbReference type="InterPro" id="IPR000847">
    <property type="entry name" value="LysR_HTH_N"/>
</dbReference>
<organism evidence="9 10">
    <name type="scientific">Neorhizobium alkalisoli</name>
    <dbReference type="NCBI Taxonomy" id="528178"/>
    <lineage>
        <taxon>Bacteria</taxon>
        <taxon>Pseudomonadati</taxon>
        <taxon>Pseudomonadota</taxon>
        <taxon>Alphaproteobacteria</taxon>
        <taxon>Hyphomicrobiales</taxon>
        <taxon>Rhizobiaceae</taxon>
        <taxon>Rhizobium/Agrobacterium group</taxon>
        <taxon>Neorhizobium</taxon>
    </lineage>
</organism>
<dbReference type="AlphaFoldDB" id="A0A561R8G1"/>
<dbReference type="InterPro" id="IPR058163">
    <property type="entry name" value="LysR-type_TF_proteobact-type"/>
</dbReference>
<dbReference type="CDD" id="cd08472">
    <property type="entry name" value="PBP2_CrgA_like_3"/>
    <property type="match status" value="1"/>
</dbReference>
<dbReference type="EMBL" id="VIWP01000001">
    <property type="protein sequence ID" value="TWF58891.1"/>
    <property type="molecule type" value="Genomic_DNA"/>
</dbReference>
<dbReference type="InterPro" id="IPR005119">
    <property type="entry name" value="LysR_subst-bd"/>
</dbReference>
<evidence type="ECO:0000259" key="8">
    <source>
        <dbReference type="PROSITE" id="PS50931"/>
    </source>
</evidence>
<sequence>MDRLDRMQLFVRVVDRRSFAAAAADLCLARSTVTESIKQLEKDLGVRLLDRTTRHVTTTLDGLAFYERCQTVLAEVEEAENIFRDAQPRGLLRVDAHPLLTQTFLLPHLADFLGRYPLLKLQLGQGDRLVDMVREGIDCVIRAGEIEDSGLIMRRLGMIREVTCASPAYIEKYGLPVTPDALEGHMMIGFISSRSGQIIPLEFTMNGKLKEVTLPAQVMVNNSDTMADLGRRGFGIFQAPRYRLEKDISAGTLVELLPDYPPSPTPLSALYPHSRHTAPRLRVFLDWISELFKNAAL</sequence>
<dbReference type="InterPro" id="IPR036388">
    <property type="entry name" value="WH-like_DNA-bd_sf"/>
</dbReference>
<protein>
    <recommendedName>
        <fullName evidence="6">HTH-type transcriptional regulator TtuA</fullName>
    </recommendedName>
    <alternativeName>
        <fullName evidence="7">Tartrate utilization transcriptional regulator</fullName>
    </alternativeName>
</protein>
<keyword evidence="3 9" id="KW-0238">DNA-binding</keyword>
<dbReference type="Proteomes" id="UP000320653">
    <property type="component" value="Unassembled WGS sequence"/>
</dbReference>
<dbReference type="RefSeq" id="WP_145632506.1">
    <property type="nucleotide sequence ID" value="NZ_VIWP01000001.1"/>
</dbReference>
<keyword evidence="10" id="KW-1185">Reference proteome</keyword>
<proteinExistence type="inferred from homology"/>
<evidence type="ECO:0000256" key="7">
    <source>
        <dbReference type="ARBA" id="ARBA00083243"/>
    </source>
</evidence>
<evidence type="ECO:0000256" key="3">
    <source>
        <dbReference type="ARBA" id="ARBA00023125"/>
    </source>
</evidence>
<accession>A0A561R8G1</accession>
<evidence type="ECO:0000313" key="9">
    <source>
        <dbReference type="EMBL" id="TWF58891.1"/>
    </source>
</evidence>
<dbReference type="Pfam" id="PF03466">
    <property type="entry name" value="LysR_substrate"/>
    <property type="match status" value="1"/>
</dbReference>
<evidence type="ECO:0000256" key="1">
    <source>
        <dbReference type="ARBA" id="ARBA00009437"/>
    </source>
</evidence>
<dbReference type="PANTHER" id="PTHR30537">
    <property type="entry name" value="HTH-TYPE TRANSCRIPTIONAL REGULATOR"/>
    <property type="match status" value="1"/>
</dbReference>
<comment type="caution">
    <text evidence="9">The sequence shown here is derived from an EMBL/GenBank/DDBJ whole genome shotgun (WGS) entry which is preliminary data.</text>
</comment>
<dbReference type="PANTHER" id="PTHR30537:SF72">
    <property type="entry name" value="LYSR FAMILY TRANSCRIPTIONAL REGULATOR"/>
    <property type="match status" value="1"/>
</dbReference>
<keyword evidence="2" id="KW-0805">Transcription regulation</keyword>
<dbReference type="InterPro" id="IPR036390">
    <property type="entry name" value="WH_DNA-bd_sf"/>
</dbReference>
<evidence type="ECO:0000256" key="2">
    <source>
        <dbReference type="ARBA" id="ARBA00023015"/>
    </source>
</evidence>
<gene>
    <name evidence="9" type="ORF">FHW37_101695</name>
</gene>
<dbReference type="OrthoDB" id="9786526at2"/>
<keyword evidence="4" id="KW-0804">Transcription</keyword>
<evidence type="ECO:0000256" key="5">
    <source>
        <dbReference type="ARBA" id="ARBA00054626"/>
    </source>
</evidence>
<dbReference type="SUPFAM" id="SSF46785">
    <property type="entry name" value="Winged helix' DNA-binding domain"/>
    <property type="match status" value="1"/>
</dbReference>
<comment type="function">
    <text evidence="5">Transcriptional regulator of the ttuABCDE tartrate utilization operon.</text>
</comment>
<comment type="similarity">
    <text evidence="1">Belongs to the LysR transcriptional regulatory family.</text>
</comment>
<evidence type="ECO:0000256" key="4">
    <source>
        <dbReference type="ARBA" id="ARBA00023163"/>
    </source>
</evidence>
<dbReference type="GO" id="GO:0006351">
    <property type="term" value="P:DNA-templated transcription"/>
    <property type="evidence" value="ECO:0007669"/>
    <property type="project" value="TreeGrafter"/>
</dbReference>
<dbReference type="Gene3D" id="1.10.10.10">
    <property type="entry name" value="Winged helix-like DNA-binding domain superfamily/Winged helix DNA-binding domain"/>
    <property type="match status" value="1"/>
</dbReference>